<dbReference type="GO" id="GO:1990166">
    <property type="term" value="P:protein localization to site of double-strand break"/>
    <property type="evidence" value="ECO:0007669"/>
    <property type="project" value="TreeGrafter"/>
</dbReference>
<dbReference type="InterPro" id="IPR042479">
    <property type="entry name" value="Slf1"/>
</dbReference>
<dbReference type="PANTHER" id="PTHR46677:SF1">
    <property type="entry name" value="SMC5-SMC6 COMPLEX LOCALIZATION FACTOR PROTEIN 1"/>
    <property type="match status" value="1"/>
</dbReference>
<dbReference type="GO" id="GO:0006974">
    <property type="term" value="P:DNA damage response"/>
    <property type="evidence" value="ECO:0007669"/>
    <property type="project" value="TreeGrafter"/>
</dbReference>
<dbReference type="PANTHER" id="PTHR46677">
    <property type="entry name" value="SMC5-SMC6 COMPLEX LOCALIZATION FACTOR PROTEIN 1"/>
    <property type="match status" value="1"/>
</dbReference>
<proteinExistence type="predicted"/>
<dbReference type="Proteomes" id="UP001311232">
    <property type="component" value="Unassembled WGS sequence"/>
</dbReference>
<comment type="caution">
    <text evidence="1">The sequence shown here is derived from an EMBL/GenBank/DDBJ whole genome shotgun (WGS) entry which is preliminary data.</text>
</comment>
<dbReference type="AlphaFoldDB" id="A0AAV9RM81"/>
<dbReference type="GO" id="GO:0035861">
    <property type="term" value="C:site of double-strand break"/>
    <property type="evidence" value="ECO:0007669"/>
    <property type="project" value="TreeGrafter"/>
</dbReference>
<gene>
    <name evidence="1" type="ORF">CRENBAI_011830</name>
</gene>
<keyword evidence="2" id="KW-1185">Reference proteome</keyword>
<name>A0AAV9RM81_9TELE</name>
<reference evidence="1 2" key="1">
    <citation type="submission" date="2021-06" db="EMBL/GenBank/DDBJ databases">
        <authorList>
            <person name="Palmer J.M."/>
        </authorList>
    </citation>
    <scope>NUCLEOTIDE SEQUENCE [LARGE SCALE GENOMIC DNA]</scope>
    <source>
        <strain evidence="1 2">MEX-2019</strain>
        <tissue evidence="1">Muscle</tissue>
    </source>
</reference>
<evidence type="ECO:0000313" key="2">
    <source>
        <dbReference type="Proteomes" id="UP001311232"/>
    </source>
</evidence>
<accession>A0AAV9RM81</accession>
<dbReference type="EMBL" id="JAHHUM010001667">
    <property type="protein sequence ID" value="KAK5610096.1"/>
    <property type="molecule type" value="Genomic_DNA"/>
</dbReference>
<sequence length="228" mass="25280">MSLVDLFHNHVFDFDQYHTSSSPTVSVKQQTSASSVIKQPFSCERVTQSLRRAINLLISASSMAKVEQSSSVLLQQTDGDGQASLDLVSALSQREELLRSAQVGDLAHMNKDETEVLNLPLLEAGSCLLGHLIFSYQVDRGLPGLTQSGDKPHSLVYKLVRALETHSLQKVTLDWTDLRAVRLAEDVETLLKLSRGEHKEQVSLAVKECRGEKTVFLLETLENLLAMH</sequence>
<evidence type="ECO:0000313" key="1">
    <source>
        <dbReference type="EMBL" id="KAK5610096.1"/>
    </source>
</evidence>
<dbReference type="GO" id="GO:0005634">
    <property type="term" value="C:nucleus"/>
    <property type="evidence" value="ECO:0007669"/>
    <property type="project" value="TreeGrafter"/>
</dbReference>
<protein>
    <submittedName>
        <fullName evidence="1">Uncharacterized protein</fullName>
    </submittedName>
</protein>
<organism evidence="1 2">
    <name type="scientific">Crenichthys baileyi</name>
    <name type="common">White River springfish</name>
    <dbReference type="NCBI Taxonomy" id="28760"/>
    <lineage>
        <taxon>Eukaryota</taxon>
        <taxon>Metazoa</taxon>
        <taxon>Chordata</taxon>
        <taxon>Craniata</taxon>
        <taxon>Vertebrata</taxon>
        <taxon>Euteleostomi</taxon>
        <taxon>Actinopterygii</taxon>
        <taxon>Neopterygii</taxon>
        <taxon>Teleostei</taxon>
        <taxon>Neoteleostei</taxon>
        <taxon>Acanthomorphata</taxon>
        <taxon>Ovalentaria</taxon>
        <taxon>Atherinomorphae</taxon>
        <taxon>Cyprinodontiformes</taxon>
        <taxon>Goodeidae</taxon>
        <taxon>Crenichthys</taxon>
    </lineage>
</organism>
<dbReference type="GO" id="GO:2000781">
    <property type="term" value="P:positive regulation of double-strand break repair"/>
    <property type="evidence" value="ECO:0007669"/>
    <property type="project" value="InterPro"/>
</dbReference>